<evidence type="ECO:0000313" key="3">
    <source>
        <dbReference type="Proteomes" id="UP001266305"/>
    </source>
</evidence>
<protein>
    <submittedName>
        <fullName evidence="2">Uncharacterized protein</fullName>
    </submittedName>
</protein>
<evidence type="ECO:0000256" key="1">
    <source>
        <dbReference type="SAM" id="MobiDB-lite"/>
    </source>
</evidence>
<dbReference type="Pfam" id="PF15229">
    <property type="entry name" value="POM121"/>
    <property type="match status" value="3"/>
</dbReference>
<proteinExistence type="predicted"/>
<sequence length="320" mass="35077">MSPCHKRNAISSSYSSTGGFPSQRRRGPDSSHCQETLSSSKKVSEDNSQAVSQAAIHAQGEKAADAPPGEKLAPRNGSPTSQESRPCRRKFPLLPRRRGEPLMLPPPLQLGFQVTAEDLDLEKEAALRCINSALRGEAKVIWDCRGPEGTRDAQSAFRPLRDNGDPLPLVPRPGPLQRDLHAQSSEVRYEQRSQPSKMSPCPKRNAISSSYSSTGGFPWLKKKTGPDSSHCHVTRSEVIYDKKSQPSGRGLRPKQNAISSSYSSTGGFPWLKRRRGPDSSNCHVTLSSSQTLGYWVTAEDMDLEKEAARRCINSALRGEA</sequence>
<dbReference type="PANTHER" id="PTHR15566">
    <property type="entry name" value="POM121-LIKE"/>
    <property type="match status" value="1"/>
</dbReference>
<dbReference type="InterPro" id="IPR043220">
    <property type="entry name" value="POM121-like_prot_1"/>
</dbReference>
<keyword evidence="3" id="KW-1185">Reference proteome</keyword>
<feature type="compositionally biased region" description="Polar residues" evidence="1">
    <location>
        <begin position="182"/>
        <end position="197"/>
    </location>
</feature>
<feature type="region of interest" description="Disordered" evidence="1">
    <location>
        <begin position="241"/>
        <end position="283"/>
    </location>
</feature>
<reference evidence="2 3" key="1">
    <citation type="submission" date="2023-05" db="EMBL/GenBank/DDBJ databases">
        <title>B98-5 Cell Line De Novo Hybrid Assembly: An Optical Mapping Approach.</title>
        <authorList>
            <person name="Kananen K."/>
            <person name="Auerbach J.A."/>
            <person name="Kautto E."/>
            <person name="Blachly J.S."/>
        </authorList>
    </citation>
    <scope>NUCLEOTIDE SEQUENCE [LARGE SCALE GENOMIC DNA]</scope>
    <source>
        <strain evidence="2">B95-8</strain>
        <tissue evidence="2">Cell line</tissue>
    </source>
</reference>
<comment type="caution">
    <text evidence="2">The sequence shown here is derived from an EMBL/GenBank/DDBJ whole genome shotgun (WGS) entry which is preliminary data.</text>
</comment>
<feature type="region of interest" description="Disordered" evidence="1">
    <location>
        <begin position="150"/>
        <end position="209"/>
    </location>
</feature>
<feature type="compositionally biased region" description="Polar residues" evidence="1">
    <location>
        <begin position="256"/>
        <end position="266"/>
    </location>
</feature>
<dbReference type="Proteomes" id="UP001266305">
    <property type="component" value="Unassembled WGS sequence"/>
</dbReference>
<organism evidence="2 3">
    <name type="scientific">Saguinus oedipus</name>
    <name type="common">Cotton-top tamarin</name>
    <name type="synonym">Oedipomidas oedipus</name>
    <dbReference type="NCBI Taxonomy" id="9490"/>
    <lineage>
        <taxon>Eukaryota</taxon>
        <taxon>Metazoa</taxon>
        <taxon>Chordata</taxon>
        <taxon>Craniata</taxon>
        <taxon>Vertebrata</taxon>
        <taxon>Euteleostomi</taxon>
        <taxon>Mammalia</taxon>
        <taxon>Eutheria</taxon>
        <taxon>Euarchontoglires</taxon>
        <taxon>Primates</taxon>
        <taxon>Haplorrhini</taxon>
        <taxon>Platyrrhini</taxon>
        <taxon>Cebidae</taxon>
        <taxon>Callitrichinae</taxon>
        <taxon>Saguinus</taxon>
    </lineage>
</organism>
<evidence type="ECO:0000313" key="2">
    <source>
        <dbReference type="EMBL" id="KAK2121217.1"/>
    </source>
</evidence>
<gene>
    <name evidence="2" type="ORF">P7K49_002603</name>
</gene>
<dbReference type="EMBL" id="JASSZA010000001">
    <property type="protein sequence ID" value="KAK2121217.1"/>
    <property type="molecule type" value="Genomic_DNA"/>
</dbReference>
<feature type="compositionally biased region" description="Polar residues" evidence="1">
    <location>
        <begin position="31"/>
        <end position="52"/>
    </location>
</feature>
<name>A0ABQ9WHT1_SAGOE</name>
<dbReference type="PANTHER" id="PTHR15566:SF4">
    <property type="entry name" value="POM121-LIKE PROTEIN 1-RELATED"/>
    <property type="match status" value="1"/>
</dbReference>
<accession>A0ABQ9WHT1</accession>
<feature type="region of interest" description="Disordered" evidence="1">
    <location>
        <begin position="1"/>
        <end position="107"/>
    </location>
</feature>